<dbReference type="NCBIfam" id="TIGR00462">
    <property type="entry name" value="genX"/>
    <property type="match status" value="1"/>
</dbReference>
<dbReference type="EMBL" id="NHON01000041">
    <property type="protein sequence ID" value="OWJ65210.1"/>
    <property type="molecule type" value="Genomic_DNA"/>
</dbReference>
<dbReference type="PANTHER" id="PTHR42918:SF6">
    <property type="entry name" value="ELONGATION FACTOR P--(R)-BETA-LYSINE LIGASE"/>
    <property type="match status" value="1"/>
</dbReference>
<dbReference type="GO" id="GO:0006430">
    <property type="term" value="P:lysyl-tRNA aminoacylation"/>
    <property type="evidence" value="ECO:0007669"/>
    <property type="project" value="InterPro"/>
</dbReference>
<name>A0A211ZIY3_9PROT</name>
<organism evidence="5 6">
    <name type="scientific">Inquilinus limosus</name>
    <dbReference type="NCBI Taxonomy" id="171674"/>
    <lineage>
        <taxon>Bacteria</taxon>
        <taxon>Pseudomonadati</taxon>
        <taxon>Pseudomonadota</taxon>
        <taxon>Alphaproteobacteria</taxon>
        <taxon>Rhodospirillales</taxon>
        <taxon>Rhodospirillaceae</taxon>
        <taxon>Inquilinus</taxon>
    </lineage>
</organism>
<dbReference type="InterPro" id="IPR006195">
    <property type="entry name" value="aa-tRNA-synth_II"/>
</dbReference>
<proteinExistence type="predicted"/>
<dbReference type="GO" id="GO:0004824">
    <property type="term" value="F:lysine-tRNA ligase activity"/>
    <property type="evidence" value="ECO:0007669"/>
    <property type="project" value="InterPro"/>
</dbReference>
<dbReference type="Pfam" id="PF00152">
    <property type="entry name" value="tRNA-synt_2"/>
    <property type="match status" value="1"/>
</dbReference>
<keyword evidence="6" id="KW-1185">Reference proteome</keyword>
<dbReference type="GO" id="GO:0005829">
    <property type="term" value="C:cytosol"/>
    <property type="evidence" value="ECO:0007669"/>
    <property type="project" value="TreeGrafter"/>
</dbReference>
<evidence type="ECO:0000313" key="6">
    <source>
        <dbReference type="Proteomes" id="UP000196655"/>
    </source>
</evidence>
<dbReference type="InterPro" id="IPR004364">
    <property type="entry name" value="Aa-tRNA-synt_II"/>
</dbReference>
<reference evidence="6" key="1">
    <citation type="submission" date="2017-05" db="EMBL/GenBank/DDBJ databases">
        <authorList>
            <person name="Macchi M."/>
            <person name="Festa S."/>
            <person name="Coppotelli B.M."/>
            <person name="Morelli I.S."/>
        </authorList>
    </citation>
    <scope>NUCLEOTIDE SEQUENCE [LARGE SCALE GENOMIC DNA]</scope>
    <source>
        <strain evidence="6">I</strain>
    </source>
</reference>
<evidence type="ECO:0000259" key="4">
    <source>
        <dbReference type="PROSITE" id="PS50862"/>
    </source>
</evidence>
<dbReference type="RefSeq" id="WP_088152914.1">
    <property type="nucleotide sequence ID" value="NZ_NHON01000041.1"/>
</dbReference>
<dbReference type="GO" id="GO:0000049">
    <property type="term" value="F:tRNA binding"/>
    <property type="evidence" value="ECO:0007669"/>
    <property type="project" value="TreeGrafter"/>
</dbReference>
<dbReference type="NCBIfam" id="NF006828">
    <property type="entry name" value="PRK09350.1"/>
    <property type="match status" value="1"/>
</dbReference>
<evidence type="ECO:0000313" key="5">
    <source>
        <dbReference type="EMBL" id="OWJ65210.1"/>
    </source>
</evidence>
<dbReference type="Gene3D" id="3.30.930.10">
    <property type="entry name" value="Bira Bifunctional Protein, Domain 2"/>
    <property type="match status" value="1"/>
</dbReference>
<dbReference type="AlphaFoldDB" id="A0A211ZIY3"/>
<accession>A0A211ZIY3</accession>
<comment type="caution">
    <text evidence="5">The sequence shown here is derived from an EMBL/GenBank/DDBJ whole genome shotgun (WGS) entry which is preliminary data.</text>
</comment>
<dbReference type="InterPro" id="IPR045864">
    <property type="entry name" value="aa-tRNA-synth_II/BPL/LPL"/>
</dbReference>
<dbReference type="InterPro" id="IPR004525">
    <property type="entry name" value="EpmA"/>
</dbReference>
<evidence type="ECO:0000256" key="1">
    <source>
        <dbReference type="ARBA" id="ARBA00022598"/>
    </source>
</evidence>
<dbReference type="PRINTS" id="PR00982">
    <property type="entry name" value="TRNASYNTHLYS"/>
</dbReference>
<feature type="domain" description="Aminoacyl-transfer RNA synthetases class-II family profile" evidence="4">
    <location>
        <begin position="30"/>
        <end position="357"/>
    </location>
</feature>
<dbReference type="OrthoDB" id="9801152at2"/>
<keyword evidence="3" id="KW-0067">ATP-binding</keyword>
<dbReference type="STRING" id="1122125.GCA_000423185_04287"/>
<dbReference type="Proteomes" id="UP000196655">
    <property type="component" value="Unassembled WGS sequence"/>
</dbReference>
<dbReference type="SUPFAM" id="SSF55681">
    <property type="entry name" value="Class II aaRS and biotin synthetases"/>
    <property type="match status" value="1"/>
</dbReference>
<evidence type="ECO:0000256" key="3">
    <source>
        <dbReference type="ARBA" id="ARBA00022840"/>
    </source>
</evidence>
<keyword evidence="1" id="KW-0436">Ligase</keyword>
<dbReference type="GO" id="GO:0005524">
    <property type="term" value="F:ATP binding"/>
    <property type="evidence" value="ECO:0007669"/>
    <property type="project" value="UniProtKB-KW"/>
</dbReference>
<keyword evidence="2" id="KW-0547">Nucleotide-binding</keyword>
<dbReference type="InterPro" id="IPR018149">
    <property type="entry name" value="Lys-tRNA-synth_II_C"/>
</dbReference>
<sequence>MSTEPGIRGLRGRWWQSGVYARKRPYLEARARITAAVRQVFAGRGFLEVDTPALQVSPGLEPHLVAFATELRGPHPDDAQRLYLHTSPEFAMKKLLAAGLERIFQLSHVFRNAERSATHHPEFSMIEWYRAGEGYRTLIDDCQALFQAAARAAGRDKLSWRGQECDPFGEWRVLTVQQAFLEFAGIDLLATTPDPLNPDLALLNAATTAVGIPARDGDRWDDLFFRVFLERIEPKLGLGAPCVLIEYPVSMAALSRPNPADPRTAERFELYVAGLELANAFGELTDAAAQQARFEADMELKQQLYGVRYPIDEDFLAALDPDRGGGLPDCSGIALGFDRLVMLATGADHIDDVLWAPVIGTMTAR</sequence>
<dbReference type="PANTHER" id="PTHR42918">
    <property type="entry name" value="LYSYL-TRNA SYNTHETASE"/>
    <property type="match status" value="1"/>
</dbReference>
<protein>
    <submittedName>
        <fullName evidence="5">EF-P lysine aminoacylase GenX</fullName>
    </submittedName>
</protein>
<gene>
    <name evidence="5" type="ORF">BWR60_20715</name>
</gene>
<evidence type="ECO:0000256" key="2">
    <source>
        <dbReference type="ARBA" id="ARBA00022741"/>
    </source>
</evidence>
<dbReference type="PROSITE" id="PS50862">
    <property type="entry name" value="AA_TRNA_LIGASE_II"/>
    <property type="match status" value="1"/>
</dbReference>